<dbReference type="SUPFAM" id="SSF51011">
    <property type="entry name" value="Glycosyl hydrolase domain"/>
    <property type="match status" value="1"/>
</dbReference>
<dbReference type="InterPro" id="IPR014756">
    <property type="entry name" value="Ig_E-set"/>
</dbReference>
<dbReference type="CDD" id="cd11321">
    <property type="entry name" value="AmyAc_bac_euk_BE"/>
    <property type="match status" value="1"/>
</dbReference>
<evidence type="ECO:0000256" key="7">
    <source>
        <dbReference type="ARBA" id="ARBA00023277"/>
    </source>
</evidence>
<accession>A0A8J6NWT0</accession>
<dbReference type="SUPFAM" id="SSF51445">
    <property type="entry name" value="(Trans)glycosidases"/>
    <property type="match status" value="1"/>
</dbReference>
<comment type="similarity">
    <text evidence="3">Belongs to the glycosyl hydrolase 13 family. GlgB subfamily.</text>
</comment>
<feature type="domain" description="Glycosyl hydrolase family 13 catalytic" evidence="9">
    <location>
        <begin position="192"/>
        <end position="557"/>
    </location>
</feature>
<dbReference type="Gene3D" id="2.60.40.10">
    <property type="entry name" value="Immunoglobulins"/>
    <property type="match status" value="1"/>
</dbReference>
<dbReference type="FunFam" id="3.20.20.80:FF:000001">
    <property type="entry name" value="1,4-alpha-glucan branching enzyme"/>
    <property type="match status" value="1"/>
</dbReference>
<dbReference type="GO" id="GO:0005978">
    <property type="term" value="P:glycogen biosynthetic process"/>
    <property type="evidence" value="ECO:0007669"/>
    <property type="project" value="InterPro"/>
</dbReference>
<gene>
    <name evidence="10" type="ORF">H8D96_05085</name>
</gene>
<dbReference type="Pfam" id="PF02922">
    <property type="entry name" value="CBM_48"/>
    <property type="match status" value="1"/>
</dbReference>
<dbReference type="InterPro" id="IPR006048">
    <property type="entry name" value="A-amylase/branching_C"/>
</dbReference>
<keyword evidence="7" id="KW-0119">Carbohydrate metabolism</keyword>
<evidence type="ECO:0000256" key="3">
    <source>
        <dbReference type="ARBA" id="ARBA00009000"/>
    </source>
</evidence>
<feature type="active site" description="Nucleophile" evidence="8">
    <location>
        <position position="348"/>
    </location>
</feature>
<reference evidence="10 11" key="1">
    <citation type="submission" date="2020-08" db="EMBL/GenBank/DDBJ databases">
        <title>Bridging the membrane lipid divide: bacteria of the FCB group superphylum have the potential to synthesize archaeal ether lipids.</title>
        <authorList>
            <person name="Villanueva L."/>
            <person name="Von Meijenfeldt F.A.B."/>
            <person name="Westbye A.B."/>
            <person name="Yadav S."/>
            <person name="Hopmans E.C."/>
            <person name="Dutilh B.E."/>
            <person name="Sinninghe Damste J.S."/>
        </authorList>
    </citation>
    <scope>NUCLEOTIDE SEQUENCE [LARGE SCALE GENOMIC DNA]</scope>
    <source>
        <strain evidence="10">NIOZ-UU17</strain>
    </source>
</reference>
<comment type="function">
    <text evidence="2">Catalyzes the formation of the alpha-1,6-glucosidic linkages in glycogen by scission of a 1,4-alpha-linked oligosaccharide from growing alpha-1,4-glucan chains and the subsequent attachment of the oligosaccharide to the alpha-1,6 position.</text>
</comment>
<dbReference type="EC" id="2.4.1.18" evidence="4"/>
<dbReference type="InterPro" id="IPR013783">
    <property type="entry name" value="Ig-like_fold"/>
</dbReference>
<evidence type="ECO:0000256" key="8">
    <source>
        <dbReference type="PIRSR" id="PIRSR000463-1"/>
    </source>
</evidence>
<dbReference type="Gene3D" id="3.20.20.80">
    <property type="entry name" value="Glycosidases"/>
    <property type="match status" value="1"/>
</dbReference>
<protein>
    <recommendedName>
        <fullName evidence="4">1,4-alpha-glucan branching enzyme</fullName>
        <ecNumber evidence="4">2.4.1.18</ecNumber>
    </recommendedName>
</protein>
<dbReference type="GO" id="GO:0005737">
    <property type="term" value="C:cytoplasm"/>
    <property type="evidence" value="ECO:0007669"/>
    <property type="project" value="TreeGrafter"/>
</dbReference>
<feature type="active site" description="Proton donor" evidence="8">
    <location>
        <position position="402"/>
    </location>
</feature>
<dbReference type="PIRSF" id="PIRSF000463">
    <property type="entry name" value="GlgB"/>
    <property type="match status" value="1"/>
</dbReference>
<sequence>MTEIRKPKETKGSLEIKRPKELLKQLFDNDPFLQPYEQILQRRLDRTRQTEGRLTQEKMTLADFASGHEYYGLHFRGNEWIFREWAPNASAIYLIGDMTDWTQKKEFALQRIDPEGVWELRIPSDTMGHGHLFRLSMHWPGGKGDRIPVYARRVVQDPETLIFNAQVWSPPSPYPWQHPDFQRSPEALFVYEAHVGMAQEEERIGTYQEFTEKIIPRIVAAGYNTIQLMAIQQHPYYGSFGYHVSNFFAASSRFGTPEDLKALIDTAHAAGLTVIMDMVHSHAVRNETEGLSCFDGTPYQFFHEGSRGLHEAWDSRCFDYSKYQVLHFLLSNCRFWLDEYKIDGFRFDGITSMLYDHHGLGKAFTSYDDYFNSSVDEDALTYLALANRLIHDLKPDAVVIAEDISGMPGLAAPISKGGIGFDYRFAMGVPDYWIRLVKDTPDEEWNMGHLWHELTNRRKDEKTISYAESHDQALVGDQTLIFRLIGSDMYAAMDAGCENIKVDRGLALHKLIRFITLSTAGNGYLNFMGNEFGHPEWIDFPREGNQWSYRYARRQWNLVDDTTLKYRFLAHFDKDMIALAQRFKLLESFGLHLLFEHSEDKVIIFKRAGLIFAFNFHPTYSHTDFRFEAPPGKYRMIFNTDMTAYGGHNRLHPDQHHLTIFDNSMGRERNLLSLYLPTRTAMILQPASLD</sequence>
<evidence type="ECO:0000256" key="6">
    <source>
        <dbReference type="ARBA" id="ARBA00022679"/>
    </source>
</evidence>
<keyword evidence="5" id="KW-0328">Glycosyltransferase</keyword>
<evidence type="ECO:0000313" key="11">
    <source>
        <dbReference type="Proteomes" id="UP000605201"/>
    </source>
</evidence>
<dbReference type="EMBL" id="JACNIG010000127">
    <property type="protein sequence ID" value="MBC8431274.1"/>
    <property type="molecule type" value="Genomic_DNA"/>
</dbReference>
<evidence type="ECO:0000256" key="5">
    <source>
        <dbReference type="ARBA" id="ARBA00022676"/>
    </source>
</evidence>
<dbReference type="FunFam" id="2.60.40.1180:FF:000050">
    <property type="entry name" value="1,4-alpha-glucan branching enzyme"/>
    <property type="match status" value="1"/>
</dbReference>
<evidence type="ECO:0000256" key="2">
    <source>
        <dbReference type="ARBA" id="ARBA00002953"/>
    </source>
</evidence>
<dbReference type="CDD" id="cd02854">
    <property type="entry name" value="E_set_GBE_euk_N"/>
    <property type="match status" value="1"/>
</dbReference>
<dbReference type="InterPro" id="IPR004193">
    <property type="entry name" value="Glyco_hydro_13_N"/>
</dbReference>
<comment type="caution">
    <text evidence="10">The sequence shown here is derived from an EMBL/GenBank/DDBJ whole genome shotgun (WGS) entry which is preliminary data.</text>
</comment>
<evidence type="ECO:0000256" key="4">
    <source>
        <dbReference type="ARBA" id="ARBA00012541"/>
    </source>
</evidence>
<dbReference type="GO" id="GO:0003844">
    <property type="term" value="F:1,4-alpha-glucan branching enzyme activity"/>
    <property type="evidence" value="ECO:0007669"/>
    <property type="project" value="UniProtKB-EC"/>
</dbReference>
<keyword evidence="6" id="KW-0808">Transferase</keyword>
<dbReference type="InterPro" id="IPR006047">
    <property type="entry name" value="GH13_cat_dom"/>
</dbReference>
<dbReference type="InterPro" id="IPR037439">
    <property type="entry name" value="Branching_enzy"/>
</dbReference>
<dbReference type="SUPFAM" id="SSF81296">
    <property type="entry name" value="E set domains"/>
    <property type="match status" value="1"/>
</dbReference>
<dbReference type="GO" id="GO:0004553">
    <property type="term" value="F:hydrolase activity, hydrolyzing O-glycosyl compounds"/>
    <property type="evidence" value="ECO:0007669"/>
    <property type="project" value="InterPro"/>
</dbReference>
<dbReference type="Pfam" id="PF00128">
    <property type="entry name" value="Alpha-amylase"/>
    <property type="match status" value="1"/>
</dbReference>
<name>A0A8J6NWT0_9BACT</name>
<dbReference type="Proteomes" id="UP000605201">
    <property type="component" value="Unassembled WGS sequence"/>
</dbReference>
<evidence type="ECO:0000256" key="1">
    <source>
        <dbReference type="ARBA" id="ARBA00000826"/>
    </source>
</evidence>
<dbReference type="SMART" id="SM00642">
    <property type="entry name" value="Aamy"/>
    <property type="match status" value="1"/>
</dbReference>
<dbReference type="PANTHER" id="PTHR43651:SF3">
    <property type="entry name" value="1,4-ALPHA-GLUCAN-BRANCHING ENZYME"/>
    <property type="match status" value="1"/>
</dbReference>
<dbReference type="InterPro" id="IPR013780">
    <property type="entry name" value="Glyco_hydro_b"/>
</dbReference>
<dbReference type="AlphaFoldDB" id="A0A8J6NWT0"/>
<proteinExistence type="inferred from homology"/>
<dbReference type="GO" id="GO:0043169">
    <property type="term" value="F:cation binding"/>
    <property type="evidence" value="ECO:0007669"/>
    <property type="project" value="InterPro"/>
</dbReference>
<organism evidence="10 11">
    <name type="scientific">Candidatus Desulfatibia vada</name>
    <dbReference type="NCBI Taxonomy" id="2841696"/>
    <lineage>
        <taxon>Bacteria</taxon>
        <taxon>Pseudomonadati</taxon>
        <taxon>Thermodesulfobacteriota</taxon>
        <taxon>Desulfobacteria</taxon>
        <taxon>Desulfobacterales</taxon>
        <taxon>Desulfobacterales incertae sedis</taxon>
        <taxon>Candidatus Desulfatibia</taxon>
    </lineage>
</organism>
<dbReference type="Pfam" id="PF02806">
    <property type="entry name" value="Alpha-amylase_C"/>
    <property type="match status" value="1"/>
</dbReference>
<dbReference type="Gene3D" id="2.60.40.1180">
    <property type="entry name" value="Golgi alpha-mannosidase II"/>
    <property type="match status" value="1"/>
</dbReference>
<evidence type="ECO:0000313" key="10">
    <source>
        <dbReference type="EMBL" id="MBC8431274.1"/>
    </source>
</evidence>
<evidence type="ECO:0000259" key="9">
    <source>
        <dbReference type="SMART" id="SM00642"/>
    </source>
</evidence>
<dbReference type="InterPro" id="IPR017853">
    <property type="entry name" value="GH"/>
</dbReference>
<dbReference type="PANTHER" id="PTHR43651">
    <property type="entry name" value="1,4-ALPHA-GLUCAN-BRANCHING ENZYME"/>
    <property type="match status" value="1"/>
</dbReference>
<comment type="catalytic activity">
    <reaction evidence="1">
        <text>Transfers a segment of a (1-&gt;4)-alpha-D-glucan chain to a primary hydroxy group in a similar glucan chain.</text>
        <dbReference type="EC" id="2.4.1.18"/>
    </reaction>
</comment>